<organism evidence="3 4">
    <name type="scientific">Virgibacillus salarius</name>
    <dbReference type="NCBI Taxonomy" id="447199"/>
    <lineage>
        <taxon>Bacteria</taxon>
        <taxon>Bacillati</taxon>
        <taxon>Bacillota</taxon>
        <taxon>Bacilli</taxon>
        <taxon>Bacillales</taxon>
        <taxon>Bacillaceae</taxon>
        <taxon>Virgibacillus</taxon>
    </lineage>
</organism>
<sequence length="160" mass="18862">MASESQVTLQMKRQFSVRPERVFDAWLDPNCMKRWLFTTSGSNKVCTNHSVVGGTWEIVDHRDGKDYRAIGKYLEIEEPKKIVFTFQMPQFSESVDKIKVELKEVESGCEMIFTQFINIPHEIGREAEDMEKEKKSYKEQYKHGWNLMFISLEQQVARDK</sequence>
<dbReference type="EMBL" id="JAGSOT010000006">
    <property type="protein sequence ID" value="MBR7795083.1"/>
    <property type="molecule type" value="Genomic_DNA"/>
</dbReference>
<dbReference type="RefSeq" id="WP_121604996.1">
    <property type="nucleotide sequence ID" value="NZ_BAAACY010000145.1"/>
</dbReference>
<dbReference type="Proteomes" id="UP000675284">
    <property type="component" value="Unassembled WGS sequence"/>
</dbReference>
<comment type="caution">
    <text evidence="3">The sequence shown here is derived from an EMBL/GenBank/DDBJ whole genome shotgun (WGS) entry which is preliminary data.</text>
</comment>
<proteinExistence type="inferred from homology"/>
<evidence type="ECO:0000313" key="4">
    <source>
        <dbReference type="Proteomes" id="UP000675284"/>
    </source>
</evidence>
<gene>
    <name evidence="3" type="ORF">KCX74_03390</name>
</gene>
<name>A0A941DX45_9BACI</name>
<comment type="similarity">
    <text evidence="1">Belongs to the AHA1 family.</text>
</comment>
<evidence type="ECO:0000259" key="2">
    <source>
        <dbReference type="Pfam" id="PF08327"/>
    </source>
</evidence>
<dbReference type="CDD" id="cd07814">
    <property type="entry name" value="SRPBCC_CalC_Aha1-like"/>
    <property type="match status" value="1"/>
</dbReference>
<dbReference type="Pfam" id="PF08327">
    <property type="entry name" value="AHSA1"/>
    <property type="match status" value="1"/>
</dbReference>
<protein>
    <submittedName>
        <fullName evidence="3">SRPBCC domain-containing protein</fullName>
    </submittedName>
</protein>
<dbReference type="SUPFAM" id="SSF55961">
    <property type="entry name" value="Bet v1-like"/>
    <property type="match status" value="1"/>
</dbReference>
<evidence type="ECO:0000313" key="3">
    <source>
        <dbReference type="EMBL" id="MBR7795083.1"/>
    </source>
</evidence>
<dbReference type="AlphaFoldDB" id="A0A941DX45"/>
<dbReference type="InterPro" id="IPR013538">
    <property type="entry name" value="ASHA1/2-like_C"/>
</dbReference>
<keyword evidence="4" id="KW-1185">Reference proteome</keyword>
<accession>A0A941DX45</accession>
<evidence type="ECO:0000256" key="1">
    <source>
        <dbReference type="ARBA" id="ARBA00006817"/>
    </source>
</evidence>
<dbReference type="Gene3D" id="3.30.530.20">
    <property type="match status" value="1"/>
</dbReference>
<reference evidence="3" key="1">
    <citation type="submission" date="2021-04" db="EMBL/GenBank/DDBJ databases">
        <title>Isolation and polyphasic classification of algal microorganism.</title>
        <authorList>
            <person name="Wang S."/>
        </authorList>
    </citation>
    <scope>NUCLEOTIDE SEQUENCE</scope>
    <source>
        <strain evidence="3">720a</strain>
    </source>
</reference>
<feature type="domain" description="Activator of Hsp90 ATPase homologue 1/2-like C-terminal" evidence="2">
    <location>
        <begin position="17"/>
        <end position="154"/>
    </location>
</feature>
<dbReference type="InterPro" id="IPR023393">
    <property type="entry name" value="START-like_dom_sf"/>
</dbReference>